<dbReference type="EMBL" id="ADMT01000127">
    <property type="protein sequence ID" value="EFF83198.1"/>
    <property type="molecule type" value="Genomic_DNA"/>
</dbReference>
<sequence length="162" mass="19522">MWSTNAEGNLDYKNAVLSQQVIKNFEWVEQYMNDYLDITASELLRELHHFFLIDTYDGAETGFWVNEKALIDKHYWLDGEHKVEIVREQSASHLHAQHSYRITLLNQDEGDVVLLNYDGVNKKVLTFRRGEWVNRMYKYFYQKERHYLQQLAEHPNFQVIDY</sequence>
<dbReference type="Proteomes" id="UP000003085">
    <property type="component" value="Unassembled WGS sequence"/>
</dbReference>
<dbReference type="AlphaFoldDB" id="D4XNP9"/>
<name>D4XNP9_ACIHA</name>
<dbReference type="HOGENOM" id="CLU_1922960_0_0_6"/>
<comment type="caution">
    <text evidence="1">The sequence shown here is derived from an EMBL/GenBank/DDBJ whole genome shotgun (WGS) entry which is preliminary data.</text>
</comment>
<organism evidence="1 2">
    <name type="scientific">Acinetobacter haemolyticus ATCC 19194</name>
    <dbReference type="NCBI Taxonomy" id="707232"/>
    <lineage>
        <taxon>Bacteria</taxon>
        <taxon>Pseudomonadati</taxon>
        <taxon>Pseudomonadota</taxon>
        <taxon>Gammaproteobacteria</taxon>
        <taxon>Moraxellales</taxon>
        <taxon>Moraxellaceae</taxon>
        <taxon>Acinetobacter</taxon>
    </lineage>
</organism>
<gene>
    <name evidence="1" type="ORF">HMP0015_1341</name>
</gene>
<proteinExistence type="predicted"/>
<protein>
    <submittedName>
        <fullName evidence="1">Uncharacterized protein</fullName>
    </submittedName>
</protein>
<evidence type="ECO:0000313" key="1">
    <source>
        <dbReference type="EMBL" id="EFF83198.1"/>
    </source>
</evidence>
<evidence type="ECO:0000313" key="2">
    <source>
        <dbReference type="Proteomes" id="UP000003085"/>
    </source>
</evidence>
<accession>D4XNP9</accession>
<reference evidence="2" key="1">
    <citation type="submission" date="2010-03" db="EMBL/GenBank/DDBJ databases">
        <title>Complete sequence of Mobiluncus curtisii ATCC 43063.</title>
        <authorList>
            <person name="Muzny D."/>
            <person name="Qin X."/>
            <person name="Deng J."/>
            <person name="Jiang H."/>
            <person name="Liu Y."/>
            <person name="Qu J."/>
            <person name="Song X.-Z."/>
            <person name="Zhang L."/>
            <person name="Thornton R."/>
            <person name="Coyle M."/>
            <person name="Francisco L."/>
            <person name="Jackson L."/>
            <person name="Javaid M."/>
            <person name="Korchina V."/>
            <person name="Kovar C."/>
            <person name="Mata R."/>
            <person name="Mathew T."/>
            <person name="Ngo R."/>
            <person name="Nguyen L."/>
            <person name="Nguyen N."/>
            <person name="Okwuonu G."/>
            <person name="Ongeri F."/>
            <person name="Pham C."/>
            <person name="Simmons D."/>
            <person name="Wilczek-Boney K."/>
            <person name="Hale W."/>
            <person name="Jakkamsetti A."/>
            <person name="Pham P."/>
            <person name="Ruth R."/>
            <person name="San Lucas F."/>
            <person name="Warren J."/>
            <person name="Zhang J."/>
            <person name="Zhao Z."/>
            <person name="Zhou C."/>
            <person name="Zhu D."/>
            <person name="Lee S."/>
            <person name="Bess C."/>
            <person name="Blankenburg K."/>
            <person name="Forbes L."/>
            <person name="Fu Q."/>
            <person name="Gubbala S."/>
            <person name="Hirani K."/>
            <person name="Jayaseelan J.C."/>
            <person name="Lara F."/>
            <person name="Munidasa M."/>
            <person name="Palculict T."/>
            <person name="Patil S."/>
            <person name="Pu L.-L."/>
            <person name="Saada N."/>
            <person name="Tang L."/>
            <person name="Weissenberger G."/>
            <person name="Zhu Y."/>
            <person name="Hemphill L."/>
            <person name="Shang Y."/>
            <person name="Youmans B."/>
            <person name="Ayvaz T."/>
            <person name="Ross M."/>
            <person name="Santibanez J."/>
            <person name="Aqrawi P."/>
            <person name="Gross S."/>
            <person name="Joshi V."/>
            <person name="Fowler G."/>
            <person name="Nazareth L."/>
            <person name="Reid J."/>
            <person name="Worley K."/>
            <person name="Petrosino J."/>
            <person name="Highlander S."/>
            <person name="Gibbs R."/>
            <person name="Gibbs R."/>
        </authorList>
    </citation>
    <scope>NUCLEOTIDE SEQUENCE [LARGE SCALE GENOMIC DNA]</scope>
    <source>
        <strain evidence="2">ATCC 19194</strain>
    </source>
</reference>